<evidence type="ECO:0000313" key="4">
    <source>
        <dbReference type="Proteomes" id="UP000734854"/>
    </source>
</evidence>
<dbReference type="EMBL" id="JACMSC010000010">
    <property type="protein sequence ID" value="KAG6505162.1"/>
    <property type="molecule type" value="Genomic_DNA"/>
</dbReference>
<evidence type="ECO:0000313" key="3">
    <source>
        <dbReference type="EMBL" id="KAG6505162.1"/>
    </source>
</evidence>
<comment type="caution">
    <text evidence="3">The sequence shown here is derived from an EMBL/GenBank/DDBJ whole genome shotgun (WGS) entry which is preliminary data.</text>
</comment>
<evidence type="ECO:0000256" key="1">
    <source>
        <dbReference type="SAM" id="MobiDB-lite"/>
    </source>
</evidence>
<dbReference type="FunFam" id="2.30.240.10:FF:000002">
    <property type="entry name" value="Uncharacterized protein At3g07460"/>
    <property type="match status" value="1"/>
</dbReference>
<dbReference type="Pfam" id="PF04398">
    <property type="entry name" value="DUF538"/>
    <property type="match status" value="1"/>
</dbReference>
<accession>A0A8J5GKJ4</accession>
<keyword evidence="4" id="KW-1185">Reference proteome</keyword>
<dbReference type="AlphaFoldDB" id="A0A8J5GKJ4"/>
<feature type="compositionally biased region" description="Low complexity" evidence="1">
    <location>
        <begin position="75"/>
        <end position="89"/>
    </location>
</feature>
<organism evidence="3 4">
    <name type="scientific">Zingiber officinale</name>
    <name type="common">Ginger</name>
    <name type="synonym">Amomum zingiber</name>
    <dbReference type="NCBI Taxonomy" id="94328"/>
    <lineage>
        <taxon>Eukaryota</taxon>
        <taxon>Viridiplantae</taxon>
        <taxon>Streptophyta</taxon>
        <taxon>Embryophyta</taxon>
        <taxon>Tracheophyta</taxon>
        <taxon>Spermatophyta</taxon>
        <taxon>Magnoliopsida</taxon>
        <taxon>Liliopsida</taxon>
        <taxon>Zingiberales</taxon>
        <taxon>Zingiberaceae</taxon>
        <taxon>Zingiber</taxon>
    </lineage>
</organism>
<sequence>MARPQVLIFAFVLVAIVASALAGSAPSPSPSNDESSVPNVLTPIAKSPLPEDANAPSSDDITDSDAGAVGAPLGTTPTEPETNSTSSTSKADASFNIGAISMATFVAISTFGYYVSDGSDGGDAYEVLRSHGLPIGLLPKGVQDFRIDADGRFEVRLPSPCTAKFDGEVLYNATVSGTISPGQIASLSGIAAQDLFLWFLVRAIRLDDQASGIIHFDVGVVDKRFALSLFETPPDCAPVSADYLPREGSRIAAHVDEVSFHDLTICMFHSLRHFPKRLSCAHPFDTQSQSAELRYKLDHPDFGETTI</sequence>
<dbReference type="Proteomes" id="UP000734854">
    <property type="component" value="Unassembled WGS sequence"/>
</dbReference>
<dbReference type="PANTHER" id="PTHR31676:SF110">
    <property type="entry name" value="TRANSMEMBRANE PROTEIN"/>
    <property type="match status" value="1"/>
</dbReference>
<name>A0A8J5GKJ4_ZINOF</name>
<dbReference type="InterPro" id="IPR007493">
    <property type="entry name" value="DUF538"/>
</dbReference>
<feature type="signal peptide" evidence="2">
    <location>
        <begin position="1"/>
        <end position="22"/>
    </location>
</feature>
<gene>
    <name evidence="3" type="ORF">ZIOFF_037515</name>
</gene>
<evidence type="ECO:0000256" key="2">
    <source>
        <dbReference type="SAM" id="SignalP"/>
    </source>
</evidence>
<feature type="region of interest" description="Disordered" evidence="1">
    <location>
        <begin position="24"/>
        <end position="90"/>
    </location>
</feature>
<dbReference type="SUPFAM" id="SSF141562">
    <property type="entry name" value="At5g01610-like"/>
    <property type="match status" value="1"/>
</dbReference>
<dbReference type="Gene3D" id="2.30.240.10">
    <property type="entry name" value="At5g01610-like"/>
    <property type="match status" value="1"/>
</dbReference>
<reference evidence="3 4" key="1">
    <citation type="submission" date="2020-08" db="EMBL/GenBank/DDBJ databases">
        <title>Plant Genome Project.</title>
        <authorList>
            <person name="Zhang R.-G."/>
        </authorList>
    </citation>
    <scope>NUCLEOTIDE SEQUENCE [LARGE SCALE GENOMIC DNA]</scope>
    <source>
        <tissue evidence="3">Rhizome</tissue>
    </source>
</reference>
<dbReference type="InterPro" id="IPR036758">
    <property type="entry name" value="At5g01610-like"/>
</dbReference>
<dbReference type="PANTHER" id="PTHR31676">
    <property type="entry name" value="T31J12.3 PROTEIN-RELATED"/>
    <property type="match status" value="1"/>
</dbReference>
<keyword evidence="2" id="KW-0732">Signal</keyword>
<feature type="chain" id="PRO_5035197670" evidence="2">
    <location>
        <begin position="23"/>
        <end position="307"/>
    </location>
</feature>
<protein>
    <submittedName>
        <fullName evidence="3">Uncharacterized protein</fullName>
    </submittedName>
</protein>
<proteinExistence type="predicted"/>